<reference evidence="2" key="1">
    <citation type="submission" date="2021-01" db="EMBL/GenBank/DDBJ databases">
        <title>Whole genome shotgun sequence of Actinocatenispora rupis NBRC 107355.</title>
        <authorList>
            <person name="Komaki H."/>
            <person name="Tamura T."/>
        </authorList>
    </citation>
    <scope>NUCLEOTIDE SEQUENCE</scope>
    <source>
        <strain evidence="2">NBRC 107355</strain>
    </source>
</reference>
<proteinExistence type="predicted"/>
<dbReference type="Proteomes" id="UP000612808">
    <property type="component" value="Unassembled WGS sequence"/>
</dbReference>
<keyword evidence="3" id="KW-1185">Reference proteome</keyword>
<protein>
    <submittedName>
        <fullName evidence="2">Uncharacterized protein</fullName>
    </submittedName>
</protein>
<accession>A0A8J3JEP0</accession>
<name>A0A8J3JEP0_9ACTN</name>
<evidence type="ECO:0000313" key="2">
    <source>
        <dbReference type="EMBL" id="GID14548.1"/>
    </source>
</evidence>
<organism evidence="2 3">
    <name type="scientific">Actinocatenispora rupis</name>
    <dbReference type="NCBI Taxonomy" id="519421"/>
    <lineage>
        <taxon>Bacteria</taxon>
        <taxon>Bacillati</taxon>
        <taxon>Actinomycetota</taxon>
        <taxon>Actinomycetes</taxon>
        <taxon>Micromonosporales</taxon>
        <taxon>Micromonosporaceae</taxon>
        <taxon>Actinocatenispora</taxon>
    </lineage>
</organism>
<feature type="region of interest" description="Disordered" evidence="1">
    <location>
        <begin position="1"/>
        <end position="31"/>
    </location>
</feature>
<evidence type="ECO:0000313" key="3">
    <source>
        <dbReference type="Proteomes" id="UP000612808"/>
    </source>
</evidence>
<dbReference type="RefSeq" id="WP_203662378.1">
    <property type="nucleotide sequence ID" value="NZ_BAAAZM010000017.1"/>
</dbReference>
<sequence>MEHRRGNGSRTVGAGRRRAAGRLSPGGPADVDEEVLVGYTRRFADWVAEFASPDLRDQVRDALGLDPSTP</sequence>
<dbReference type="AlphaFoldDB" id="A0A8J3JEP0"/>
<comment type="caution">
    <text evidence="2">The sequence shown here is derived from an EMBL/GenBank/DDBJ whole genome shotgun (WGS) entry which is preliminary data.</text>
</comment>
<evidence type="ECO:0000256" key="1">
    <source>
        <dbReference type="SAM" id="MobiDB-lite"/>
    </source>
</evidence>
<gene>
    <name evidence="2" type="ORF">Aru02nite_54370</name>
</gene>
<dbReference type="EMBL" id="BOMB01000032">
    <property type="protein sequence ID" value="GID14548.1"/>
    <property type="molecule type" value="Genomic_DNA"/>
</dbReference>